<dbReference type="GO" id="GO:0016020">
    <property type="term" value="C:membrane"/>
    <property type="evidence" value="ECO:0007669"/>
    <property type="project" value="InterPro"/>
</dbReference>
<dbReference type="OrthoDB" id="9792788at2"/>
<dbReference type="Pfam" id="PF04186">
    <property type="entry name" value="FxsA"/>
    <property type="match status" value="1"/>
</dbReference>
<dbReference type="HOGENOM" id="CLU_085083_0_2_5"/>
<dbReference type="InterPro" id="IPR007313">
    <property type="entry name" value="FxsA"/>
</dbReference>
<proteinExistence type="predicted"/>
<reference evidence="3" key="1">
    <citation type="journal article" date="2009" name="Appl. Environ. Microbiol.">
        <title>Complete genome sequence of the chemolithoautotrophic marine magnetotactic coccus strain MC-1.</title>
        <authorList>
            <person name="Schubbe S."/>
            <person name="Williams T.J."/>
            <person name="Xie G."/>
            <person name="Kiss H.E."/>
            <person name="Brettin T.S."/>
            <person name="Martinez D."/>
            <person name="Ross C.A."/>
            <person name="Schuler D."/>
            <person name="Cox B.L."/>
            <person name="Nealson K.H."/>
            <person name="Bazylinski D.A."/>
        </authorList>
    </citation>
    <scope>NUCLEOTIDE SEQUENCE [LARGE SCALE GENOMIC DNA]</scope>
    <source>
        <strain evidence="3">ATCC BAA-1437 / JCM 17883 / MC-1</strain>
    </source>
</reference>
<evidence type="ECO:0000256" key="1">
    <source>
        <dbReference type="SAM" id="Phobius"/>
    </source>
</evidence>
<dbReference type="STRING" id="156889.Mmc1_3462"/>
<dbReference type="NCBIfam" id="NF008528">
    <property type="entry name" value="PRK11463.1-2"/>
    <property type="match status" value="1"/>
</dbReference>
<evidence type="ECO:0000313" key="2">
    <source>
        <dbReference type="EMBL" id="ABK45947.1"/>
    </source>
</evidence>
<reference evidence="2 3" key="2">
    <citation type="journal article" date="2012" name="Int. J. Syst. Evol. Microbiol.">
        <title>Magnetococcus marinus gen. nov., sp. nov., a marine, magnetotactic bacterium that represents a novel lineage (Magnetococcaceae fam. nov.; Magnetococcales ord. nov.) at the base of the Alphaproteobacteria.</title>
        <authorList>
            <person name="Bazylinski D.A."/>
            <person name="Williams T.J."/>
            <person name="Lefevre C.T."/>
            <person name="Berg R.J."/>
            <person name="Zhang C.L."/>
            <person name="Bowser S.S."/>
            <person name="Dean A.J."/>
            <person name="Beveridge T.J."/>
        </authorList>
    </citation>
    <scope>NUCLEOTIDE SEQUENCE [LARGE SCALE GENOMIC DNA]</scope>
    <source>
        <strain evidence="3">ATCC BAA-1437 / JCM 17883 / MC-1</strain>
    </source>
</reference>
<dbReference type="RefSeq" id="WP_011715003.1">
    <property type="nucleotide sequence ID" value="NC_008576.1"/>
</dbReference>
<evidence type="ECO:0000313" key="3">
    <source>
        <dbReference type="Proteomes" id="UP000002586"/>
    </source>
</evidence>
<name>A0LDA4_MAGMM</name>
<organism evidence="2 3">
    <name type="scientific">Magnetococcus marinus (strain ATCC BAA-1437 / JCM 17883 / MC-1)</name>
    <dbReference type="NCBI Taxonomy" id="156889"/>
    <lineage>
        <taxon>Bacteria</taxon>
        <taxon>Pseudomonadati</taxon>
        <taxon>Pseudomonadota</taxon>
        <taxon>Magnetococcia</taxon>
        <taxon>Magnetococcales</taxon>
        <taxon>Magnetococcaceae</taxon>
        <taxon>Magnetococcus</taxon>
    </lineage>
</organism>
<feature type="transmembrane region" description="Helical" evidence="1">
    <location>
        <begin position="70"/>
        <end position="91"/>
    </location>
</feature>
<protein>
    <submittedName>
        <fullName evidence="2">FxsA cytoplasmic membrane protein</fullName>
    </submittedName>
</protein>
<keyword evidence="1" id="KW-0472">Membrane</keyword>
<feature type="transmembrane region" description="Helical" evidence="1">
    <location>
        <begin position="31"/>
        <end position="49"/>
    </location>
</feature>
<dbReference type="AlphaFoldDB" id="A0LDA4"/>
<dbReference type="Proteomes" id="UP000002586">
    <property type="component" value="Chromosome"/>
</dbReference>
<dbReference type="KEGG" id="mgm:Mmc1_3462"/>
<dbReference type="EMBL" id="CP000471">
    <property type="protein sequence ID" value="ABK45947.1"/>
    <property type="molecule type" value="Genomic_DNA"/>
</dbReference>
<dbReference type="PANTHER" id="PTHR35335">
    <property type="entry name" value="UPF0716 PROTEIN FXSA"/>
    <property type="match status" value="1"/>
</dbReference>
<gene>
    <name evidence="2" type="ordered locus">Mmc1_3462</name>
</gene>
<keyword evidence="1" id="KW-0812">Transmembrane</keyword>
<keyword evidence="1" id="KW-1133">Transmembrane helix</keyword>
<dbReference type="eggNOG" id="COG3030">
    <property type="taxonomic scope" value="Bacteria"/>
</dbReference>
<sequence precursor="true">MRLVIIFALFSFIALEITVIAWVGEAFGGWLTFASIIGSAVVGIALVKHEGIKTLIKLQQRAEQGEIPTVQLLDGALLLFAGLLLLLPGFISDTLGFLLVFPFTRHLLRLMLAATVLGFLKNAGTFASHHTMGGNVVEGEFSREPEKPTKPPQLE</sequence>
<dbReference type="PANTHER" id="PTHR35335:SF1">
    <property type="entry name" value="UPF0716 PROTEIN FXSA"/>
    <property type="match status" value="1"/>
</dbReference>
<keyword evidence="3" id="KW-1185">Reference proteome</keyword>
<accession>A0LDA4</accession>